<dbReference type="GO" id="GO:0016887">
    <property type="term" value="F:ATP hydrolysis activity"/>
    <property type="evidence" value="ECO:0007669"/>
    <property type="project" value="InterPro"/>
</dbReference>
<reference evidence="6" key="1">
    <citation type="submission" date="2023-03" db="EMBL/GenBank/DDBJ databases">
        <title>Massive genome expansion in bonnet fungi (Mycena s.s.) driven by repeated elements and novel gene families across ecological guilds.</title>
        <authorList>
            <consortium name="Lawrence Berkeley National Laboratory"/>
            <person name="Harder C.B."/>
            <person name="Miyauchi S."/>
            <person name="Viragh M."/>
            <person name="Kuo A."/>
            <person name="Thoen E."/>
            <person name="Andreopoulos B."/>
            <person name="Lu D."/>
            <person name="Skrede I."/>
            <person name="Drula E."/>
            <person name="Henrissat B."/>
            <person name="Morin E."/>
            <person name="Kohler A."/>
            <person name="Barry K."/>
            <person name="LaButti K."/>
            <person name="Morin E."/>
            <person name="Salamov A."/>
            <person name="Lipzen A."/>
            <person name="Mereny Z."/>
            <person name="Hegedus B."/>
            <person name="Baldrian P."/>
            <person name="Stursova M."/>
            <person name="Weitz H."/>
            <person name="Taylor A."/>
            <person name="Grigoriev I.V."/>
            <person name="Nagy L.G."/>
            <person name="Martin F."/>
            <person name="Kauserud H."/>
        </authorList>
    </citation>
    <scope>NUCLEOTIDE SEQUENCE</scope>
    <source>
        <strain evidence="6">9144</strain>
    </source>
</reference>
<dbReference type="EMBL" id="JARJCW010000018">
    <property type="protein sequence ID" value="KAJ7214992.1"/>
    <property type="molecule type" value="Genomic_DNA"/>
</dbReference>
<dbReference type="InterPro" id="IPR027417">
    <property type="entry name" value="P-loop_NTPase"/>
</dbReference>
<protein>
    <submittedName>
        <fullName evidence="6">P-loop containing nucleoside triphosphate hydrolase protein</fullName>
    </submittedName>
</protein>
<keyword evidence="3" id="KW-0547">Nucleotide-binding</keyword>
<dbReference type="SUPFAM" id="SSF52540">
    <property type="entry name" value="P-loop containing nucleoside triphosphate hydrolases"/>
    <property type="match status" value="2"/>
</dbReference>
<dbReference type="PANTHER" id="PTHR43117:SF4">
    <property type="entry name" value="OSMOPROTECTANT IMPORT ATP-BINDING PROTEIN OSMV"/>
    <property type="match status" value="1"/>
</dbReference>
<evidence type="ECO:0000313" key="6">
    <source>
        <dbReference type="EMBL" id="KAJ7214992.1"/>
    </source>
</evidence>
<dbReference type="SMART" id="SM00382">
    <property type="entry name" value="AAA"/>
    <property type="match status" value="1"/>
</dbReference>
<evidence type="ECO:0000259" key="5">
    <source>
        <dbReference type="PROSITE" id="PS50893"/>
    </source>
</evidence>
<dbReference type="Gene3D" id="3.40.50.300">
    <property type="entry name" value="P-loop containing nucleotide triphosphate hydrolases"/>
    <property type="match status" value="2"/>
</dbReference>
<sequence length="496" mass="55143">MLMGHLRIHPPPQPPVGLFPFLSHPQNPRDPHDCVSVVSFANKRAGGGAFYDYTARYGAVREEDRYTLRQSMFPETIDDLKSQTRVSLDSHSIDYKLFDYLVDKMGMAALLDLPHIVLSNGQTRRARILKALLDKPRLLLLDEPTTGLDVDNRAAVLAILRELHQACDPHIILGLRIQDAIPEWITHLAVVNDGEMKVGPKDNMLAYKAQVQESTLAFDEIEQRVSSGSSICQPVVEMKNVCVTYGQRSILKNVTWTIRQGQRYHLRGTNGSGKTTLLSLLTGDHPQSYTQLGPADTRHLLLFGMPRARLATPTLHARIGVLTPELFDAFPRRAPGMSVWEAIGTGFDGGFVPRGADGVGDGLTEAQRQWRVARVWEVLAALGPHAWRGSGPHEEKTAGLREFGERRFLDLPVGAQRMVLLMRALVGQQQLVLLDEVWSGMDHRMIRAARKYLRSGGLGPEQAVIVVTHLEDEVPWSDEDGVMRVVLEDGVLRGAP</sequence>
<comment type="similarity">
    <text evidence="1">Belongs to the ABC transporter superfamily.</text>
</comment>
<dbReference type="Pfam" id="PF00005">
    <property type="entry name" value="ABC_tran"/>
    <property type="match status" value="2"/>
</dbReference>
<evidence type="ECO:0000313" key="7">
    <source>
        <dbReference type="Proteomes" id="UP001219525"/>
    </source>
</evidence>
<evidence type="ECO:0000256" key="4">
    <source>
        <dbReference type="ARBA" id="ARBA00022840"/>
    </source>
</evidence>
<accession>A0AAD6YEE3</accession>
<comment type="caution">
    <text evidence="6">The sequence shown here is derived from an EMBL/GenBank/DDBJ whole genome shotgun (WGS) entry which is preliminary data.</text>
</comment>
<evidence type="ECO:0000256" key="3">
    <source>
        <dbReference type="ARBA" id="ARBA00022741"/>
    </source>
</evidence>
<keyword evidence="7" id="KW-1185">Reference proteome</keyword>
<dbReference type="InterPro" id="IPR003593">
    <property type="entry name" value="AAA+_ATPase"/>
</dbReference>
<organism evidence="6 7">
    <name type="scientific">Mycena pura</name>
    <dbReference type="NCBI Taxonomy" id="153505"/>
    <lineage>
        <taxon>Eukaryota</taxon>
        <taxon>Fungi</taxon>
        <taxon>Dikarya</taxon>
        <taxon>Basidiomycota</taxon>
        <taxon>Agaricomycotina</taxon>
        <taxon>Agaricomycetes</taxon>
        <taxon>Agaricomycetidae</taxon>
        <taxon>Agaricales</taxon>
        <taxon>Marasmiineae</taxon>
        <taxon>Mycenaceae</taxon>
        <taxon>Mycena</taxon>
    </lineage>
</organism>
<evidence type="ECO:0000256" key="1">
    <source>
        <dbReference type="ARBA" id="ARBA00005417"/>
    </source>
</evidence>
<gene>
    <name evidence="6" type="ORF">GGX14DRAFT_443559</name>
</gene>
<dbReference type="GO" id="GO:0005524">
    <property type="term" value="F:ATP binding"/>
    <property type="evidence" value="ECO:0007669"/>
    <property type="project" value="UniProtKB-KW"/>
</dbReference>
<keyword evidence="2" id="KW-0813">Transport</keyword>
<name>A0AAD6YEE3_9AGAR</name>
<keyword evidence="6" id="KW-0378">Hydrolase</keyword>
<proteinExistence type="inferred from homology"/>
<dbReference type="AlphaFoldDB" id="A0AAD6YEE3"/>
<dbReference type="PANTHER" id="PTHR43117">
    <property type="entry name" value="OSMOPROTECTANT IMPORT ATP-BINDING PROTEIN OSMV"/>
    <property type="match status" value="1"/>
</dbReference>
<dbReference type="Proteomes" id="UP001219525">
    <property type="component" value="Unassembled WGS sequence"/>
</dbReference>
<dbReference type="InterPro" id="IPR003439">
    <property type="entry name" value="ABC_transporter-like_ATP-bd"/>
</dbReference>
<feature type="domain" description="ABC transporter" evidence="5">
    <location>
        <begin position="236"/>
        <end position="495"/>
    </location>
</feature>
<keyword evidence="4" id="KW-0067">ATP-binding</keyword>
<dbReference type="PROSITE" id="PS50893">
    <property type="entry name" value="ABC_TRANSPORTER_2"/>
    <property type="match status" value="1"/>
</dbReference>
<evidence type="ECO:0000256" key="2">
    <source>
        <dbReference type="ARBA" id="ARBA00022448"/>
    </source>
</evidence>